<keyword evidence="1" id="KW-0472">Membrane</keyword>
<name>A0A1H1PRP9_9CELL</name>
<dbReference type="Proteomes" id="UP000185663">
    <property type="component" value="Chromosome I"/>
</dbReference>
<keyword evidence="1" id="KW-0812">Transmembrane</keyword>
<evidence type="ECO:0000313" key="3">
    <source>
        <dbReference type="Proteomes" id="UP000185663"/>
    </source>
</evidence>
<dbReference type="EMBL" id="LT629776">
    <property type="protein sequence ID" value="SDS13952.1"/>
    <property type="molecule type" value="Genomic_DNA"/>
</dbReference>
<evidence type="ECO:0000313" key="2">
    <source>
        <dbReference type="EMBL" id="SDS13952.1"/>
    </source>
</evidence>
<proteinExistence type="predicted"/>
<keyword evidence="3" id="KW-1185">Reference proteome</keyword>
<sequence length="37" mass="4237">MSTHALELIFLGLLIAATVTITWFAFYVVYKLYKGQN</sequence>
<feature type="transmembrane region" description="Helical" evidence="1">
    <location>
        <begin position="6"/>
        <end position="30"/>
    </location>
</feature>
<gene>
    <name evidence="2" type="ORF">SAMN04489860_0887</name>
</gene>
<accession>A0A1H1PRP9</accession>
<reference evidence="2 3" key="1">
    <citation type="submission" date="2016-10" db="EMBL/GenBank/DDBJ databases">
        <authorList>
            <person name="de Groot N.N."/>
        </authorList>
    </citation>
    <scope>NUCLEOTIDE SEQUENCE [LARGE SCALE GENOMIC DNA]</scope>
    <source>
        <strain evidence="2 3">DSM 22126</strain>
    </source>
</reference>
<dbReference type="STRING" id="545619.SAMN04489860_0887"/>
<organism evidence="2 3">
    <name type="scientific">Paraoerskovia marina</name>
    <dbReference type="NCBI Taxonomy" id="545619"/>
    <lineage>
        <taxon>Bacteria</taxon>
        <taxon>Bacillati</taxon>
        <taxon>Actinomycetota</taxon>
        <taxon>Actinomycetes</taxon>
        <taxon>Micrococcales</taxon>
        <taxon>Cellulomonadaceae</taxon>
        <taxon>Paraoerskovia</taxon>
    </lineage>
</organism>
<dbReference type="eggNOG" id="ENOG5030GC8">
    <property type="taxonomic scope" value="Bacteria"/>
</dbReference>
<keyword evidence="1" id="KW-1133">Transmembrane helix</keyword>
<evidence type="ECO:0000256" key="1">
    <source>
        <dbReference type="SAM" id="Phobius"/>
    </source>
</evidence>
<protein>
    <submittedName>
        <fullName evidence="2">Uncharacterized protein</fullName>
    </submittedName>
</protein>
<dbReference type="AlphaFoldDB" id="A0A1H1PRP9"/>